<feature type="region of interest" description="Disordered" evidence="16">
    <location>
        <begin position="1065"/>
        <end position="1138"/>
    </location>
</feature>
<proteinExistence type="inferred from homology"/>
<dbReference type="GO" id="GO:0005634">
    <property type="term" value="C:nucleus"/>
    <property type="evidence" value="ECO:0007669"/>
    <property type="project" value="UniProtKB-SubCell"/>
</dbReference>
<accession>A0AAN9ZHX1</accession>
<dbReference type="InterPro" id="IPR041430">
    <property type="entry name" value="ADD_ATRX"/>
</dbReference>
<dbReference type="GO" id="GO:0008270">
    <property type="term" value="F:zinc ion binding"/>
    <property type="evidence" value="ECO:0007669"/>
    <property type="project" value="UniProtKB-KW"/>
</dbReference>
<evidence type="ECO:0000256" key="15">
    <source>
        <dbReference type="ARBA" id="ARBA00031106"/>
    </source>
</evidence>
<evidence type="ECO:0000313" key="21">
    <source>
        <dbReference type="Proteomes" id="UP001378592"/>
    </source>
</evidence>
<dbReference type="InterPro" id="IPR013083">
    <property type="entry name" value="Znf_RING/FYVE/PHD"/>
</dbReference>
<evidence type="ECO:0000256" key="16">
    <source>
        <dbReference type="SAM" id="MobiDB-lite"/>
    </source>
</evidence>
<feature type="compositionally biased region" description="Basic and acidic residues" evidence="16">
    <location>
        <begin position="1836"/>
        <end position="1850"/>
    </location>
</feature>
<feature type="compositionally biased region" description="Basic and acidic residues" evidence="16">
    <location>
        <begin position="1227"/>
        <end position="1263"/>
    </location>
</feature>
<feature type="region of interest" description="Disordered" evidence="16">
    <location>
        <begin position="369"/>
        <end position="1021"/>
    </location>
</feature>
<feature type="compositionally biased region" description="Basic and acidic residues" evidence="16">
    <location>
        <begin position="532"/>
        <end position="558"/>
    </location>
</feature>
<feature type="compositionally biased region" description="Low complexity" evidence="16">
    <location>
        <begin position="934"/>
        <end position="943"/>
    </location>
</feature>
<dbReference type="InterPro" id="IPR038718">
    <property type="entry name" value="SNF2-like_sf"/>
</dbReference>
<dbReference type="GO" id="GO:0005524">
    <property type="term" value="F:ATP binding"/>
    <property type="evidence" value="ECO:0007669"/>
    <property type="project" value="UniProtKB-KW"/>
</dbReference>
<feature type="compositionally biased region" description="Basic and acidic residues" evidence="16">
    <location>
        <begin position="1098"/>
        <end position="1138"/>
    </location>
</feature>
<dbReference type="CDD" id="cd11726">
    <property type="entry name" value="ADDz_ATRX"/>
    <property type="match status" value="1"/>
</dbReference>
<keyword evidence="9" id="KW-0347">Helicase</keyword>
<dbReference type="PROSITE" id="PS51194">
    <property type="entry name" value="HELICASE_CTER"/>
    <property type="match status" value="1"/>
</dbReference>
<dbReference type="GO" id="GO:0010468">
    <property type="term" value="P:regulation of gene expression"/>
    <property type="evidence" value="ECO:0007669"/>
    <property type="project" value="UniProtKB-ARBA"/>
</dbReference>
<name>A0AAN9ZHX1_9ORTH</name>
<feature type="compositionally biased region" description="Basic and acidic residues" evidence="16">
    <location>
        <begin position="1382"/>
        <end position="1402"/>
    </location>
</feature>
<keyword evidence="6" id="KW-0547">Nucleotide-binding</keyword>
<evidence type="ECO:0000256" key="6">
    <source>
        <dbReference type="ARBA" id="ARBA00022741"/>
    </source>
</evidence>
<evidence type="ECO:0000313" key="20">
    <source>
        <dbReference type="EMBL" id="KAK7873344.1"/>
    </source>
</evidence>
<dbReference type="InterPro" id="IPR000330">
    <property type="entry name" value="SNF2_N"/>
</dbReference>
<dbReference type="SMART" id="SM00487">
    <property type="entry name" value="DEXDc"/>
    <property type="match status" value="1"/>
</dbReference>
<dbReference type="GO" id="GO:0003677">
    <property type="term" value="F:DNA binding"/>
    <property type="evidence" value="ECO:0007669"/>
    <property type="project" value="UniProtKB-KW"/>
</dbReference>
<dbReference type="Proteomes" id="UP001378592">
    <property type="component" value="Unassembled WGS sequence"/>
</dbReference>
<feature type="region of interest" description="Disordered" evidence="16">
    <location>
        <begin position="1162"/>
        <end position="1402"/>
    </location>
</feature>
<evidence type="ECO:0000259" key="19">
    <source>
        <dbReference type="PROSITE" id="PS51533"/>
    </source>
</evidence>
<dbReference type="Pfam" id="PF00176">
    <property type="entry name" value="SNF2-rel_dom"/>
    <property type="match status" value="1"/>
</dbReference>
<dbReference type="Pfam" id="PF00271">
    <property type="entry name" value="Helicase_C"/>
    <property type="match status" value="1"/>
</dbReference>
<dbReference type="SMART" id="SM00490">
    <property type="entry name" value="HELICc"/>
    <property type="match status" value="1"/>
</dbReference>
<evidence type="ECO:0000256" key="7">
    <source>
        <dbReference type="ARBA" id="ARBA00022771"/>
    </source>
</evidence>
<dbReference type="InterPro" id="IPR049730">
    <property type="entry name" value="SNF2/RAD54-like_C"/>
</dbReference>
<feature type="region of interest" description="Disordered" evidence="16">
    <location>
        <begin position="1"/>
        <end position="30"/>
    </location>
</feature>
<evidence type="ECO:0000256" key="5">
    <source>
        <dbReference type="ARBA" id="ARBA00022723"/>
    </source>
</evidence>
<dbReference type="SUPFAM" id="SSF52540">
    <property type="entry name" value="P-loop containing nucleoside triphosphate hydrolases"/>
    <property type="match status" value="2"/>
</dbReference>
<keyword evidence="8" id="KW-0378">Hydrolase</keyword>
<comment type="caution">
    <text evidence="20">The sequence shown here is derived from an EMBL/GenBank/DDBJ whole genome shotgun (WGS) entry which is preliminary data.</text>
</comment>
<organism evidence="20 21">
    <name type="scientific">Gryllus longicercus</name>
    <dbReference type="NCBI Taxonomy" id="2509291"/>
    <lineage>
        <taxon>Eukaryota</taxon>
        <taxon>Metazoa</taxon>
        <taxon>Ecdysozoa</taxon>
        <taxon>Arthropoda</taxon>
        <taxon>Hexapoda</taxon>
        <taxon>Insecta</taxon>
        <taxon>Pterygota</taxon>
        <taxon>Neoptera</taxon>
        <taxon>Polyneoptera</taxon>
        <taxon>Orthoptera</taxon>
        <taxon>Ensifera</taxon>
        <taxon>Gryllidea</taxon>
        <taxon>Grylloidea</taxon>
        <taxon>Gryllidae</taxon>
        <taxon>Gryllinae</taxon>
        <taxon>Gryllus</taxon>
    </lineage>
</organism>
<feature type="compositionally biased region" description="Basic and acidic residues" evidence="16">
    <location>
        <begin position="480"/>
        <end position="503"/>
    </location>
</feature>
<feature type="region of interest" description="Disordered" evidence="16">
    <location>
        <begin position="188"/>
        <end position="262"/>
    </location>
</feature>
<evidence type="ECO:0000256" key="14">
    <source>
        <dbReference type="ARBA" id="ARBA00023242"/>
    </source>
</evidence>
<keyword evidence="21" id="KW-1185">Reference proteome</keyword>
<sequence>MDSSPAITLPSDEELQTAVESENTYKDFKKQPKPKMRVIDTVKEELKYRAKKTDVLEKESLSCTTCGKDLKIHLSSSNSSTILSHPVLGVLLCKSCAEFYGEGEFSVDEDGTDKYCRWCGQGGTLYLCSECNFGFCRACIKRNLQRSVLKDVQEDDWKCFACKPYPLWDLRASCAAALKCIDENRKSKRRGSHSSKSRKSKISSSGSESEQVQKKADIQKKKKRGSSSDTSELRKRKRSYSSPEESLGKKKKKRENSEETLGERNELNKHLYVKEIDRNTTLDVKAAETVATSCKEQIEYFLKFLRAMTSEVKKVLKEEIIVENLVEYTGRKKLLKKVMLLEEMSCQSVSQVCENFILGYRKSFVSVTENNEQKDKNSDSEKESPAQKEGCKPNENMEEQQNDEIIEKPKTKYAKPSVHQFSESDNSGEELCQSDVNKMEKNKSDSENSKEKLKNNSNDERVLDKNGNDNNDDESSSECSKSKSDTNDSKKHKNDELNEKHDNSEEEIESNDQKLQSNSDISSQVLQSEDACGDKPKLCVERSENGHLTDSKIVDKGDQVSLKNKQKKIRNSDKSSNDLCEEKEIRNGENESEENNLVCDDNEKSNMKSNKEMQVSDKLETQQTISKRKSVLESAEENSGSDHGSLRLTKHVEEKSKNSSGASTEPISCEENIDKKDETHLKDLNLLDKNNLGFPDGEEKEKGIDVGSDEDVISDSGSEKQHKMNKSVANSEKLDSFKNSTEKNFLRDSAEEKDDLIAGETSNEKNSLSSCKDNLKDSKDGSADSEGENHDKKSTLSSHKDASSESDRDNVGNTDEEILSIVATKSSHKDASSDSDRDNAGNTDEEILSIVATKSSHKDALSDGDNVGGNLDSGGQGLSGEESDRTDLKNETNSGSEADDHVDRNEKKSSLKETNKKKKNMKPKCNEDEEKKAMMALLASSSSDESHISFRKHRKPTASDMPKEKCGPLSSKSLAYQNSHRKNQSGVFSDASEGMKGESDKKHSSEGGESDESTEKLQKCSVVVKRLPDEIYEKYRNNCSSRDSQQKDSEKEEIKKLVNLKTLDNKLNKKIPTVDSDSEGDEDENVKKKKVFRKHAKKNDNKKEKETLKDFHDKDELSSQSEHLDFSDNDGNEKRGLKGFLEELQKSRDKFAEELLLRSSDSDLDLISSNKTEKEKKKKESKVKMKEEPKVKEENEDDKENSTSKKKGSEDSDESDDEIKKRKKWRNDKLLRMKLSETDTSEEERKWEARKAKDAKEKEKGSDSEDPPAIKKKSKKTGAQRRLLNSDSDVLTISSDSPSSDSDDNLFKPSAKRKHKGSSGSDKSKKKSSASESDQSAKKKTKRRRIKKPASDSSNSDSNDDVQSSQKTDTTPNKGRKNIRKVMKDDNVAEATRRAAKEEEERRKRIAEKQKLYNALYNLAEAQVETVDKLVLDFDAETKKELVQVDKNLVKKLKPHQVKGVKFMWDACFESLEMIKKSEGSGCILAHCMGLGKTLQVITLAHTLLNNHKTKIKTVLVVCPLSTVLNWVSEFSKWLDETEDNDIEVMDITRYKQMYERIGLLKHWHSKGGVLILSYSSYRTLTNPSIRRQKKKSIESLQATLVDPGPDLVICDEGHQLKNEESALSKAMSRLRTKRRIVLTGTPLQNNLLEYHCMVQFVKPNLLGTKKEFKNRFINPINNGQYDNSTAHDVKVMKRRAHVLHKMLDSSVQRYDYSVLTPFLPPKFEYVLLVRLTDLQIKLYKYFLENLSFASPDGQKTKTARLFSDFQALQRIWTHPRVLLMNAERREKKQLLEEDYDSEGSLKDFIATSSESSSSSDSDVEEVIKKSDNKRRTRSAKKDDNGSESGKSEKNDDETEDKYGHRGEWWWQFISDDSQLDDIQQSGKIAMLFTILEECEKIGDKVLVFSQSLLSLDLIEFFLRKKDEESQNNDVKEKTSWCLGSDYFRLDGSSNAENRMAWCNCFNKEDNYRARLFLISTRAGGLGINLTAANRVIIFDASWNPSYDVQSIFRVYRFGQKKPCYIYRFLAQHTMEEKIYNRQVTKLSLACRVVDEQQIERHYSMDDLQELYNFNPEEKKAKETPLVPKDVLLAELVRGENSWVDSYHEHDTLLENKEEEELNEEERKAAWEDYEKEKQGPRPSVAMYDNSSLITYLNQFGYTEHQIRDSIMKENPQWSDTQIQFHVGRVLKQIHDYVAAQEYRKQVQAQFNLNRGQQPMYFHNPSTQDIMGQNQYQNAMQNMGGGHLLQQLTSQQPSNAMQTMQPQPGSSQAVDNSNRIKVKSFGHMTNSNFGNTSQMNQLVPNPFASKTGIAAGAINKPTMQKSSNNGVADVIEVE</sequence>
<evidence type="ECO:0000259" key="18">
    <source>
        <dbReference type="PROSITE" id="PS51194"/>
    </source>
</evidence>
<evidence type="ECO:0000256" key="4">
    <source>
        <dbReference type="ARBA" id="ARBA00022454"/>
    </source>
</evidence>
<feature type="compositionally biased region" description="Polar residues" evidence="16">
    <location>
        <begin position="1283"/>
        <end position="1293"/>
    </location>
</feature>
<evidence type="ECO:0000259" key="17">
    <source>
        <dbReference type="PROSITE" id="PS51192"/>
    </source>
</evidence>
<dbReference type="CDD" id="cd18793">
    <property type="entry name" value="SF2_C_SNF"/>
    <property type="match status" value="1"/>
</dbReference>
<feature type="compositionally biased region" description="Basic and acidic residues" evidence="16">
    <location>
        <begin position="993"/>
        <end position="1006"/>
    </location>
</feature>
<evidence type="ECO:0000256" key="1">
    <source>
        <dbReference type="ARBA" id="ARBA00004123"/>
    </source>
</evidence>
<dbReference type="InterPro" id="IPR014001">
    <property type="entry name" value="Helicase_ATP-bd"/>
</dbReference>
<dbReference type="PROSITE" id="PS51533">
    <property type="entry name" value="ADD"/>
    <property type="match status" value="1"/>
</dbReference>
<keyword evidence="4" id="KW-0158">Chromosome</keyword>
<evidence type="ECO:0000256" key="11">
    <source>
        <dbReference type="ARBA" id="ARBA00022840"/>
    </source>
</evidence>
<feature type="compositionally biased region" description="Basic and acidic residues" evidence="16">
    <location>
        <begin position="570"/>
        <end position="589"/>
    </location>
</feature>
<evidence type="ECO:0000256" key="3">
    <source>
        <dbReference type="ARBA" id="ARBA00007025"/>
    </source>
</evidence>
<dbReference type="SUPFAM" id="SSF57903">
    <property type="entry name" value="FYVE/PHD zinc finger"/>
    <property type="match status" value="1"/>
</dbReference>
<dbReference type="InterPro" id="IPR025766">
    <property type="entry name" value="ADD"/>
</dbReference>
<feature type="compositionally biased region" description="Basic residues" evidence="16">
    <location>
        <begin position="188"/>
        <end position="201"/>
    </location>
</feature>
<dbReference type="GO" id="GO:0004386">
    <property type="term" value="F:helicase activity"/>
    <property type="evidence" value="ECO:0007669"/>
    <property type="project" value="UniProtKB-KW"/>
</dbReference>
<feature type="compositionally biased region" description="Basic and acidic residues" evidence="16">
    <location>
        <begin position="1044"/>
        <end position="1053"/>
    </location>
</feature>
<feature type="compositionally biased region" description="Polar residues" evidence="16">
    <location>
        <begin position="760"/>
        <end position="772"/>
    </location>
</feature>
<keyword evidence="13" id="KW-0238">DNA-binding</keyword>
<feature type="compositionally biased region" description="Basic and acidic residues" evidence="16">
    <location>
        <begin position="1182"/>
        <end position="1193"/>
    </location>
</feature>
<feature type="compositionally biased region" description="Basic residues" evidence="16">
    <location>
        <begin position="1087"/>
        <end position="1097"/>
    </location>
</feature>
<keyword evidence="11" id="KW-0067">ATP-binding</keyword>
<feature type="compositionally biased region" description="Basic and acidic residues" evidence="16">
    <location>
        <begin position="371"/>
        <end position="392"/>
    </location>
</feature>
<feature type="compositionally biased region" description="Basic and acidic residues" evidence="16">
    <location>
        <begin position="924"/>
        <end position="933"/>
    </location>
</feature>
<evidence type="ECO:0000256" key="13">
    <source>
        <dbReference type="ARBA" id="ARBA00023125"/>
    </source>
</evidence>
<evidence type="ECO:0000256" key="12">
    <source>
        <dbReference type="ARBA" id="ARBA00022895"/>
    </source>
</evidence>
<gene>
    <name evidence="20" type="ORF">R5R35_011387</name>
</gene>
<feature type="region of interest" description="Disordered" evidence="16">
    <location>
        <begin position="1033"/>
        <end position="1053"/>
    </location>
</feature>
<reference evidence="20 21" key="1">
    <citation type="submission" date="2024-03" db="EMBL/GenBank/DDBJ databases">
        <title>The genome assembly and annotation of the cricket Gryllus longicercus Weissman &amp; Gray.</title>
        <authorList>
            <person name="Szrajer S."/>
            <person name="Gray D."/>
            <person name="Ylla G."/>
        </authorList>
    </citation>
    <scope>NUCLEOTIDE SEQUENCE [LARGE SCALE GENOMIC DNA]</scope>
    <source>
        <strain evidence="20">DAG 2021-001</strain>
        <tissue evidence="20">Whole body minus gut</tissue>
    </source>
</reference>
<dbReference type="PROSITE" id="PS51192">
    <property type="entry name" value="HELICASE_ATP_BIND_1"/>
    <property type="match status" value="1"/>
</dbReference>
<dbReference type="InterPro" id="IPR027417">
    <property type="entry name" value="P-loop_NTPase"/>
</dbReference>
<feature type="compositionally biased region" description="Basic and acidic residues" evidence="16">
    <location>
        <begin position="1200"/>
        <end position="1210"/>
    </location>
</feature>
<evidence type="ECO:0000256" key="8">
    <source>
        <dbReference type="ARBA" id="ARBA00022801"/>
    </source>
</evidence>
<comment type="subcellular location">
    <subcellularLocation>
        <location evidence="2">Chromosome</location>
        <location evidence="2">Telomere</location>
    </subcellularLocation>
    <subcellularLocation>
        <location evidence="1">Nucleus</location>
    </subcellularLocation>
</comment>
<dbReference type="InterPro" id="IPR044574">
    <property type="entry name" value="ARIP4-like"/>
</dbReference>
<evidence type="ECO:0000256" key="10">
    <source>
        <dbReference type="ARBA" id="ARBA00022833"/>
    </source>
</evidence>
<feature type="compositionally biased region" description="Low complexity" evidence="16">
    <location>
        <begin position="1351"/>
        <end position="1366"/>
    </location>
</feature>
<dbReference type="Gene3D" id="3.40.50.10810">
    <property type="entry name" value="Tandem AAA-ATPase domain"/>
    <property type="match status" value="1"/>
</dbReference>
<feature type="compositionally biased region" description="Basic and acidic residues" evidence="16">
    <location>
        <begin position="773"/>
        <end position="810"/>
    </location>
</feature>
<feature type="domain" description="PHD-type" evidence="19">
    <location>
        <begin position="51"/>
        <end position="190"/>
    </location>
</feature>
<dbReference type="PANTHER" id="PTHR45797">
    <property type="entry name" value="RAD54-LIKE"/>
    <property type="match status" value="1"/>
</dbReference>
<feature type="domain" description="Helicase ATP-binding" evidence="17">
    <location>
        <begin position="1474"/>
        <end position="1661"/>
    </location>
</feature>
<feature type="compositionally biased region" description="Basic and acidic residues" evidence="16">
    <location>
        <begin position="437"/>
        <end position="467"/>
    </location>
</feature>
<feature type="region of interest" description="Disordered" evidence="16">
    <location>
        <begin position="1807"/>
        <end position="1857"/>
    </location>
</feature>
<feature type="compositionally biased region" description="Basic residues" evidence="16">
    <location>
        <begin position="1338"/>
        <end position="1348"/>
    </location>
</feature>
<feature type="domain" description="Helicase C-terminal" evidence="18">
    <location>
        <begin position="1890"/>
        <end position="2065"/>
    </location>
</feature>
<dbReference type="Gene3D" id="3.30.40.10">
    <property type="entry name" value="Zinc/RING finger domain, C3HC4 (zinc finger)"/>
    <property type="match status" value="1"/>
</dbReference>
<dbReference type="InterPro" id="IPR001650">
    <property type="entry name" value="Helicase_C-like"/>
</dbReference>
<protein>
    <recommendedName>
        <fullName evidence="15">ATP-dependent helicase ATRX</fullName>
    </recommendedName>
</protein>
<feature type="compositionally biased region" description="Polar residues" evidence="16">
    <location>
        <begin position="513"/>
        <end position="527"/>
    </location>
</feature>
<dbReference type="InterPro" id="IPR011011">
    <property type="entry name" value="Znf_FYVE_PHD"/>
</dbReference>
<feature type="compositionally biased region" description="Basic and acidic residues" evidence="16">
    <location>
        <begin position="601"/>
        <end position="620"/>
    </location>
</feature>
<dbReference type="GO" id="GO:0016887">
    <property type="term" value="F:ATP hydrolysis activity"/>
    <property type="evidence" value="ECO:0007669"/>
    <property type="project" value="InterPro"/>
</dbReference>
<dbReference type="EMBL" id="JAZDUA010000015">
    <property type="protein sequence ID" value="KAK7873344.1"/>
    <property type="molecule type" value="Genomic_DNA"/>
</dbReference>
<feature type="compositionally biased region" description="Basic and acidic residues" evidence="16">
    <location>
        <begin position="672"/>
        <end position="686"/>
    </location>
</feature>
<dbReference type="PANTHER" id="PTHR45797:SF3">
    <property type="entry name" value="TRANSCRIPTIONAL REGULATOR ATRX HOMOLOG"/>
    <property type="match status" value="1"/>
</dbReference>
<feature type="compositionally biased region" description="Basic and acidic residues" evidence="16">
    <location>
        <begin position="898"/>
        <end position="914"/>
    </location>
</feature>
<keyword evidence="14" id="KW-0539">Nucleus</keyword>
<dbReference type="Gene3D" id="3.40.50.300">
    <property type="entry name" value="P-loop containing nucleotide triphosphate hydrolases"/>
    <property type="match status" value="2"/>
</dbReference>
<keyword evidence="7" id="KW-0863">Zinc-finger</keyword>
<comment type="similarity">
    <text evidence="3">Belongs to the SNF2/RAD54 helicase family.</text>
</comment>
<dbReference type="GO" id="GO:0000781">
    <property type="term" value="C:chromosome, telomeric region"/>
    <property type="evidence" value="ECO:0007669"/>
    <property type="project" value="UniProtKB-SubCell"/>
</dbReference>
<feature type="compositionally biased region" description="Basic and acidic residues" evidence="16">
    <location>
        <begin position="827"/>
        <end position="839"/>
    </location>
</feature>
<feature type="compositionally biased region" description="Basic residues" evidence="16">
    <location>
        <begin position="1270"/>
        <end position="1279"/>
    </location>
</feature>
<evidence type="ECO:0000256" key="9">
    <source>
        <dbReference type="ARBA" id="ARBA00022806"/>
    </source>
</evidence>
<keyword evidence="10" id="KW-0862">Zinc</keyword>
<evidence type="ECO:0000256" key="2">
    <source>
        <dbReference type="ARBA" id="ARBA00004574"/>
    </source>
</evidence>
<keyword evidence="5" id="KW-0479">Metal-binding</keyword>
<feature type="compositionally biased region" description="Basic and acidic residues" evidence="16">
    <location>
        <begin position="732"/>
        <end position="750"/>
    </location>
</feature>
<dbReference type="Pfam" id="PF17981">
    <property type="entry name" value="ADD_ATRX"/>
    <property type="match status" value="1"/>
</dbReference>
<dbReference type="Gene3D" id="1.20.120.850">
    <property type="entry name" value="SWI2/SNF2 ATPases, N-terminal domain"/>
    <property type="match status" value="1"/>
</dbReference>
<keyword evidence="12" id="KW-0779">Telomere</keyword>